<comment type="subcellular location">
    <subcellularLocation>
        <location evidence="1">Membrane</location>
        <topology evidence="1">Multi-pass membrane protein</topology>
    </subcellularLocation>
</comment>
<evidence type="ECO:0000256" key="4">
    <source>
        <dbReference type="ARBA" id="ARBA00023136"/>
    </source>
</evidence>
<keyword evidence="2 7" id="KW-0812">Transmembrane</keyword>
<accession>A0A2V1DMN8</accession>
<feature type="transmembrane region" description="Helical" evidence="7">
    <location>
        <begin position="112"/>
        <end position="129"/>
    </location>
</feature>
<dbReference type="PANTHER" id="PTHR33048:SF47">
    <property type="entry name" value="INTEGRAL MEMBRANE PROTEIN-RELATED"/>
    <property type="match status" value="1"/>
</dbReference>
<gene>
    <name evidence="9" type="ORF">DM02DRAFT_672756</name>
</gene>
<dbReference type="EMBL" id="KZ805394">
    <property type="protein sequence ID" value="PVH99360.1"/>
    <property type="molecule type" value="Genomic_DNA"/>
</dbReference>
<dbReference type="OrthoDB" id="5331848at2759"/>
<feature type="transmembrane region" description="Helical" evidence="7">
    <location>
        <begin position="261"/>
        <end position="283"/>
    </location>
</feature>
<feature type="region of interest" description="Disordered" evidence="6">
    <location>
        <begin position="308"/>
        <end position="333"/>
    </location>
</feature>
<evidence type="ECO:0000256" key="5">
    <source>
        <dbReference type="ARBA" id="ARBA00038359"/>
    </source>
</evidence>
<dbReference type="Proteomes" id="UP000244855">
    <property type="component" value="Unassembled WGS sequence"/>
</dbReference>
<sequence>MSSSSSDSSPGISPLPNPGPDVDRAQEMIVLHAVGCALAIVFIALRIWCRAAIKAIGWDDWFMLAAAILNIPLTVLVIIFTVKGGTRHLFYLSQDPANAIVVIKLNWIARPFAYFGLSIGKISIAFLILRLLGHTSRWRKLSLHFINVIAAINPIIVVINDFTQCKNVEALWNPVVRSQTKCLNPGPIDSFAVFASTWNTATDFYLSFLALNLIWGIQVLTIQRKIAVCVFLGCGLVTGIVSAIKTYTLSRHRPDVTWDYFFVYIWNCVELTLLIVLGSLPTLRPLYDKVMGKRTDRESNAYYSGSFRQTGIRNSGRKRQSYEPMDSDISHPLTDLQVPERSHYEGAHHVS</sequence>
<evidence type="ECO:0000313" key="10">
    <source>
        <dbReference type="Proteomes" id="UP000244855"/>
    </source>
</evidence>
<evidence type="ECO:0000256" key="3">
    <source>
        <dbReference type="ARBA" id="ARBA00022989"/>
    </source>
</evidence>
<keyword evidence="4 7" id="KW-0472">Membrane</keyword>
<keyword evidence="3 7" id="KW-1133">Transmembrane helix</keyword>
<dbReference type="InterPro" id="IPR049326">
    <property type="entry name" value="Rhodopsin_dom_fungi"/>
</dbReference>
<evidence type="ECO:0000256" key="2">
    <source>
        <dbReference type="ARBA" id="ARBA00022692"/>
    </source>
</evidence>
<dbReference type="STRING" id="97972.A0A2V1DMN8"/>
<feature type="transmembrane region" description="Helical" evidence="7">
    <location>
        <begin position="204"/>
        <end position="222"/>
    </location>
</feature>
<organism evidence="9 10">
    <name type="scientific">Periconia macrospinosa</name>
    <dbReference type="NCBI Taxonomy" id="97972"/>
    <lineage>
        <taxon>Eukaryota</taxon>
        <taxon>Fungi</taxon>
        <taxon>Dikarya</taxon>
        <taxon>Ascomycota</taxon>
        <taxon>Pezizomycotina</taxon>
        <taxon>Dothideomycetes</taxon>
        <taxon>Pleosporomycetidae</taxon>
        <taxon>Pleosporales</taxon>
        <taxon>Massarineae</taxon>
        <taxon>Periconiaceae</taxon>
        <taxon>Periconia</taxon>
    </lineage>
</organism>
<dbReference type="AlphaFoldDB" id="A0A2V1DMN8"/>
<evidence type="ECO:0000256" key="6">
    <source>
        <dbReference type="SAM" id="MobiDB-lite"/>
    </source>
</evidence>
<reference evidence="9 10" key="1">
    <citation type="journal article" date="2018" name="Sci. Rep.">
        <title>Comparative genomics provides insights into the lifestyle and reveals functional heterogeneity of dark septate endophytic fungi.</title>
        <authorList>
            <person name="Knapp D.G."/>
            <person name="Nemeth J.B."/>
            <person name="Barry K."/>
            <person name="Hainaut M."/>
            <person name="Henrissat B."/>
            <person name="Johnson J."/>
            <person name="Kuo A."/>
            <person name="Lim J.H.P."/>
            <person name="Lipzen A."/>
            <person name="Nolan M."/>
            <person name="Ohm R.A."/>
            <person name="Tamas L."/>
            <person name="Grigoriev I.V."/>
            <person name="Spatafora J.W."/>
            <person name="Nagy L.G."/>
            <person name="Kovacs G.M."/>
        </authorList>
    </citation>
    <scope>NUCLEOTIDE SEQUENCE [LARGE SCALE GENOMIC DNA]</scope>
    <source>
        <strain evidence="9 10">DSE2036</strain>
    </source>
</reference>
<feature type="transmembrane region" description="Helical" evidence="7">
    <location>
        <begin position="229"/>
        <end position="249"/>
    </location>
</feature>
<dbReference type="PANTHER" id="PTHR33048">
    <property type="entry name" value="PTH11-LIKE INTEGRAL MEMBRANE PROTEIN (AFU_ORTHOLOGUE AFUA_5G11245)"/>
    <property type="match status" value="1"/>
</dbReference>
<dbReference type="InterPro" id="IPR052337">
    <property type="entry name" value="SAT4-like"/>
</dbReference>
<keyword evidence="10" id="KW-1185">Reference proteome</keyword>
<feature type="transmembrane region" description="Helical" evidence="7">
    <location>
        <begin position="29"/>
        <end position="49"/>
    </location>
</feature>
<evidence type="ECO:0000259" key="8">
    <source>
        <dbReference type="Pfam" id="PF20684"/>
    </source>
</evidence>
<feature type="transmembrane region" description="Helical" evidence="7">
    <location>
        <begin position="141"/>
        <end position="159"/>
    </location>
</feature>
<evidence type="ECO:0000256" key="7">
    <source>
        <dbReference type="SAM" id="Phobius"/>
    </source>
</evidence>
<name>A0A2V1DMN8_9PLEO</name>
<feature type="transmembrane region" description="Helical" evidence="7">
    <location>
        <begin position="61"/>
        <end position="82"/>
    </location>
</feature>
<evidence type="ECO:0000313" key="9">
    <source>
        <dbReference type="EMBL" id="PVH99360.1"/>
    </source>
</evidence>
<protein>
    <recommendedName>
        <fullName evidence="8">Rhodopsin domain-containing protein</fullName>
    </recommendedName>
</protein>
<dbReference type="Pfam" id="PF20684">
    <property type="entry name" value="Fung_rhodopsin"/>
    <property type="match status" value="1"/>
</dbReference>
<feature type="domain" description="Rhodopsin" evidence="8">
    <location>
        <begin position="45"/>
        <end position="288"/>
    </location>
</feature>
<dbReference type="GO" id="GO:0016020">
    <property type="term" value="C:membrane"/>
    <property type="evidence" value="ECO:0007669"/>
    <property type="project" value="UniProtKB-SubCell"/>
</dbReference>
<comment type="similarity">
    <text evidence="5">Belongs to the SAT4 family.</text>
</comment>
<proteinExistence type="inferred from homology"/>
<evidence type="ECO:0000256" key="1">
    <source>
        <dbReference type="ARBA" id="ARBA00004141"/>
    </source>
</evidence>